<evidence type="ECO:0000313" key="3">
    <source>
        <dbReference type="EMBL" id="KIM51849.1"/>
    </source>
</evidence>
<dbReference type="InParanoid" id="A0A0C3D607"/>
<reference evidence="4" key="2">
    <citation type="submission" date="2015-01" db="EMBL/GenBank/DDBJ databases">
        <title>Evolutionary Origins and Diversification of the Mycorrhizal Mutualists.</title>
        <authorList>
            <consortium name="DOE Joint Genome Institute"/>
            <consortium name="Mycorrhizal Genomics Consortium"/>
            <person name="Kohler A."/>
            <person name="Kuo A."/>
            <person name="Nagy L.G."/>
            <person name="Floudas D."/>
            <person name="Copeland A."/>
            <person name="Barry K.W."/>
            <person name="Cichocki N."/>
            <person name="Veneault-Fourrey C."/>
            <person name="LaButti K."/>
            <person name="Lindquist E.A."/>
            <person name="Lipzen A."/>
            <person name="Lundell T."/>
            <person name="Morin E."/>
            <person name="Murat C."/>
            <person name="Riley R."/>
            <person name="Ohm R."/>
            <person name="Sun H."/>
            <person name="Tunlid A."/>
            <person name="Henrissat B."/>
            <person name="Grigoriev I.V."/>
            <person name="Hibbett D.S."/>
            <person name="Martin F."/>
        </authorList>
    </citation>
    <scope>NUCLEOTIDE SEQUENCE [LARGE SCALE GENOMIC DNA]</scope>
    <source>
        <strain evidence="4">Foug A</strain>
    </source>
</reference>
<dbReference type="Pfam" id="PF20149">
    <property type="entry name" value="DUF6532"/>
    <property type="match status" value="1"/>
</dbReference>
<evidence type="ECO:0000259" key="2">
    <source>
        <dbReference type="Pfam" id="PF20149"/>
    </source>
</evidence>
<sequence length="384" mass="42302">MKKGGRKNIKKPGRGSNLNPCQQSDASQLGNPNELPHKLHYPALVDMMDTGQHTDLFDDQVGSYEYAGGSSLGTFMSGASCLSSTQMNSMTPSANRNGVSDVAITGQRDLRRREIPLSASTLHPPVGAPIHNNTLVINQVAVAMPQGPLAISHVATPPTSPLDEEQKKHIILEAKSHLQQAVLCEIPFPSKLKMHAHATRALEASIDTVLPDCQRWQLDDIRSEKTTNLVISTANLMHLSFKNNARTLVHTMYNILPDSGLGLTELSNTEARDQVKQRVCALSQDYSFLYEQGQFSHWVLLDLPLGVLWAHTGEQHSTLFNEEFFQHSLAFSGTSIMSALQEYETGHFKIHWTISKQLLVSSKMCGTVKPTPHIVSHSKKASNN</sequence>
<evidence type="ECO:0000256" key="1">
    <source>
        <dbReference type="SAM" id="MobiDB-lite"/>
    </source>
</evidence>
<feature type="domain" description="DUF6532" evidence="2">
    <location>
        <begin position="173"/>
        <end position="349"/>
    </location>
</feature>
<reference evidence="3 4" key="1">
    <citation type="submission" date="2014-04" db="EMBL/GenBank/DDBJ databases">
        <authorList>
            <consortium name="DOE Joint Genome Institute"/>
            <person name="Kuo A."/>
            <person name="Kohler A."/>
            <person name="Nagy L.G."/>
            <person name="Floudas D."/>
            <person name="Copeland A."/>
            <person name="Barry K.W."/>
            <person name="Cichocki N."/>
            <person name="Veneault-Fourrey C."/>
            <person name="LaButti K."/>
            <person name="Lindquist E.A."/>
            <person name="Lipzen A."/>
            <person name="Lundell T."/>
            <person name="Morin E."/>
            <person name="Murat C."/>
            <person name="Sun H."/>
            <person name="Tunlid A."/>
            <person name="Henrissat B."/>
            <person name="Grigoriev I.V."/>
            <person name="Hibbett D.S."/>
            <person name="Martin F."/>
            <person name="Nordberg H.P."/>
            <person name="Cantor M.N."/>
            <person name="Hua S.X."/>
        </authorList>
    </citation>
    <scope>NUCLEOTIDE SEQUENCE [LARGE SCALE GENOMIC DNA]</scope>
    <source>
        <strain evidence="3 4">Foug A</strain>
    </source>
</reference>
<organism evidence="3 4">
    <name type="scientific">Scleroderma citrinum Foug A</name>
    <dbReference type="NCBI Taxonomy" id="1036808"/>
    <lineage>
        <taxon>Eukaryota</taxon>
        <taxon>Fungi</taxon>
        <taxon>Dikarya</taxon>
        <taxon>Basidiomycota</taxon>
        <taxon>Agaricomycotina</taxon>
        <taxon>Agaricomycetes</taxon>
        <taxon>Agaricomycetidae</taxon>
        <taxon>Boletales</taxon>
        <taxon>Sclerodermatineae</taxon>
        <taxon>Sclerodermataceae</taxon>
        <taxon>Scleroderma</taxon>
    </lineage>
</organism>
<dbReference type="InterPro" id="IPR045341">
    <property type="entry name" value="DUF6532"/>
</dbReference>
<protein>
    <recommendedName>
        <fullName evidence="2">DUF6532 domain-containing protein</fullName>
    </recommendedName>
</protein>
<keyword evidence="4" id="KW-1185">Reference proteome</keyword>
<gene>
    <name evidence="3" type="ORF">SCLCIDRAFT_12018</name>
</gene>
<dbReference type="EMBL" id="KN822236">
    <property type="protein sequence ID" value="KIM51849.1"/>
    <property type="molecule type" value="Genomic_DNA"/>
</dbReference>
<dbReference type="STRING" id="1036808.A0A0C3D607"/>
<feature type="compositionally biased region" description="Polar residues" evidence="1">
    <location>
        <begin position="16"/>
        <end position="31"/>
    </location>
</feature>
<dbReference type="AlphaFoldDB" id="A0A0C3D607"/>
<name>A0A0C3D607_9AGAM</name>
<dbReference type="Proteomes" id="UP000053989">
    <property type="component" value="Unassembled WGS sequence"/>
</dbReference>
<feature type="compositionally biased region" description="Basic residues" evidence="1">
    <location>
        <begin position="1"/>
        <end position="13"/>
    </location>
</feature>
<dbReference type="HOGENOM" id="CLU_060800_0_0_1"/>
<dbReference type="OrthoDB" id="2692562at2759"/>
<feature type="region of interest" description="Disordered" evidence="1">
    <location>
        <begin position="1"/>
        <end position="37"/>
    </location>
</feature>
<proteinExistence type="predicted"/>
<evidence type="ECO:0000313" key="4">
    <source>
        <dbReference type="Proteomes" id="UP000053989"/>
    </source>
</evidence>
<accession>A0A0C3D607</accession>